<evidence type="ECO:0000256" key="9">
    <source>
        <dbReference type="ARBA" id="ARBA00023002"/>
    </source>
</evidence>
<organism evidence="16 17">
    <name type="scientific">Abyssibacter profundi</name>
    <dbReference type="NCBI Taxonomy" id="2182787"/>
    <lineage>
        <taxon>Bacteria</taxon>
        <taxon>Pseudomonadati</taxon>
        <taxon>Pseudomonadota</taxon>
        <taxon>Gammaproteobacteria</taxon>
        <taxon>Chromatiales</taxon>
        <taxon>Oceanococcaceae</taxon>
        <taxon>Abyssibacter</taxon>
    </lineage>
</organism>
<protein>
    <recommendedName>
        <fullName evidence="14">Disulfide bond formation protein B</fullName>
    </recommendedName>
    <alternativeName>
        <fullName evidence="14">Disulfide oxidoreductase</fullName>
    </alternativeName>
</protein>
<keyword evidence="10 14" id="KW-0472">Membrane</keyword>
<keyword evidence="3 14" id="KW-0813">Transport</keyword>
<evidence type="ECO:0000256" key="5">
    <source>
        <dbReference type="ARBA" id="ARBA00022519"/>
    </source>
</evidence>
<dbReference type="Gene3D" id="1.20.1550.10">
    <property type="entry name" value="DsbB-like"/>
    <property type="match status" value="1"/>
</dbReference>
<feature type="transmembrane region" description="Helical" evidence="15">
    <location>
        <begin position="69"/>
        <end position="89"/>
    </location>
</feature>
<evidence type="ECO:0000256" key="1">
    <source>
        <dbReference type="ARBA" id="ARBA00004429"/>
    </source>
</evidence>
<dbReference type="GO" id="GO:0015035">
    <property type="term" value="F:protein-disulfide reductase activity"/>
    <property type="evidence" value="ECO:0007669"/>
    <property type="project" value="UniProtKB-UniRule"/>
</dbReference>
<evidence type="ECO:0000256" key="6">
    <source>
        <dbReference type="ARBA" id="ARBA00022692"/>
    </source>
</evidence>
<keyword evidence="4 14" id="KW-1003">Cell membrane</keyword>
<dbReference type="AlphaFoldDB" id="A0A363UPU0"/>
<dbReference type="HAMAP" id="MF_00286">
    <property type="entry name" value="DsbB"/>
    <property type="match status" value="1"/>
</dbReference>
<evidence type="ECO:0000256" key="13">
    <source>
        <dbReference type="ARBA" id="ARBA00023284"/>
    </source>
</evidence>
<dbReference type="PANTHER" id="PTHR36570">
    <property type="entry name" value="DISULFIDE BOND FORMATION PROTEIN B"/>
    <property type="match status" value="1"/>
</dbReference>
<comment type="caution">
    <text evidence="14">Lacks conserved residue(s) required for the propagation of feature annotation.</text>
</comment>
<keyword evidence="7 14" id="KW-0249">Electron transport</keyword>
<evidence type="ECO:0000256" key="3">
    <source>
        <dbReference type="ARBA" id="ARBA00022448"/>
    </source>
</evidence>
<dbReference type="OrthoDB" id="3711263at2"/>
<dbReference type="PANTHER" id="PTHR36570:SF3">
    <property type="entry name" value="DISULFIDE BOND FORMATION PROTEIN B"/>
    <property type="match status" value="1"/>
</dbReference>
<evidence type="ECO:0000256" key="15">
    <source>
        <dbReference type="SAM" id="Phobius"/>
    </source>
</evidence>
<keyword evidence="11 14" id="KW-1015">Disulfide bond</keyword>
<evidence type="ECO:0000256" key="12">
    <source>
        <dbReference type="ARBA" id="ARBA00023186"/>
    </source>
</evidence>
<feature type="transmembrane region" description="Helical" evidence="15">
    <location>
        <begin position="143"/>
        <end position="163"/>
    </location>
</feature>
<dbReference type="Pfam" id="PF02600">
    <property type="entry name" value="DsbB"/>
    <property type="match status" value="1"/>
</dbReference>
<dbReference type="InterPro" id="IPR023380">
    <property type="entry name" value="DsbB-like_sf"/>
</dbReference>
<evidence type="ECO:0000256" key="11">
    <source>
        <dbReference type="ARBA" id="ARBA00023157"/>
    </source>
</evidence>
<keyword evidence="8 14" id="KW-1133">Transmembrane helix</keyword>
<feature type="transmembrane region" description="Helical" evidence="15">
    <location>
        <begin position="41"/>
        <end position="57"/>
    </location>
</feature>
<keyword evidence="9 14" id="KW-0560">Oxidoreductase</keyword>
<evidence type="ECO:0000256" key="10">
    <source>
        <dbReference type="ARBA" id="ARBA00023136"/>
    </source>
</evidence>
<comment type="similarity">
    <text evidence="2 14">Belongs to the DsbB family.</text>
</comment>
<dbReference type="InterPro" id="IPR003752">
    <property type="entry name" value="DiS_bond_form_DsbB/BdbC"/>
</dbReference>
<feature type="disulfide bond" description="Redox-active" evidence="14">
    <location>
        <begin position="35"/>
        <end position="38"/>
    </location>
</feature>
<proteinExistence type="inferred from homology"/>
<feature type="topological domain" description="Cytoplasmic" evidence="14">
    <location>
        <begin position="1"/>
        <end position="8"/>
    </location>
</feature>
<dbReference type="Proteomes" id="UP000251800">
    <property type="component" value="Unassembled WGS sequence"/>
</dbReference>
<comment type="subcellular location">
    <subcellularLocation>
        <location evidence="1">Cell inner membrane</location>
        <topology evidence="1">Multi-pass membrane protein</topology>
    </subcellularLocation>
    <subcellularLocation>
        <location evidence="14">Cell membrane</location>
        <topology evidence="14">Multi-pass membrane protein</topology>
    </subcellularLocation>
</comment>
<evidence type="ECO:0000256" key="14">
    <source>
        <dbReference type="HAMAP-Rule" id="MF_00286"/>
    </source>
</evidence>
<evidence type="ECO:0000256" key="8">
    <source>
        <dbReference type="ARBA" id="ARBA00022989"/>
    </source>
</evidence>
<accession>A0A363UPU0</accession>
<feature type="topological domain" description="Periplasmic" evidence="14">
    <location>
        <begin position="26"/>
        <end position="43"/>
    </location>
</feature>
<dbReference type="GO" id="GO:0006457">
    <property type="term" value="P:protein folding"/>
    <property type="evidence" value="ECO:0007669"/>
    <property type="project" value="InterPro"/>
</dbReference>
<dbReference type="SUPFAM" id="SSF158442">
    <property type="entry name" value="DsbB-like"/>
    <property type="match status" value="1"/>
</dbReference>
<name>A0A363UPU0_9GAMM</name>
<gene>
    <name evidence="14" type="primary">dsbB</name>
    <name evidence="16" type="ORF">DEH80_02740</name>
</gene>
<comment type="caution">
    <text evidence="16">The sequence shown here is derived from an EMBL/GenBank/DDBJ whole genome shotgun (WGS) entry which is preliminary data.</text>
</comment>
<reference evidence="16 17" key="1">
    <citation type="submission" date="2018-05" db="EMBL/GenBank/DDBJ databases">
        <title>Abyssibacter profundi OUC007T gen. nov., sp. nov, a marine bacterium isolated from seawater of the Mariana Trench.</title>
        <authorList>
            <person name="Zhou S."/>
        </authorList>
    </citation>
    <scope>NUCLEOTIDE SEQUENCE [LARGE SCALE GENOMIC DNA]</scope>
    <source>
        <strain evidence="16 17">OUC007</strain>
    </source>
</reference>
<evidence type="ECO:0000256" key="2">
    <source>
        <dbReference type="ARBA" id="ARBA00008823"/>
    </source>
</evidence>
<comment type="function">
    <text evidence="14">Required for disulfide bond formation in some periplasmic proteins. Acts by oxidizing the DsbA protein.</text>
</comment>
<evidence type="ECO:0000256" key="7">
    <source>
        <dbReference type="ARBA" id="ARBA00022982"/>
    </source>
</evidence>
<dbReference type="RefSeq" id="WP_109718929.1">
    <property type="nucleotide sequence ID" value="NZ_QEQK01000002.1"/>
</dbReference>
<evidence type="ECO:0000256" key="4">
    <source>
        <dbReference type="ARBA" id="ARBA00022475"/>
    </source>
</evidence>
<feature type="topological domain" description="Cytoplasmic" evidence="14">
    <location>
        <begin position="162"/>
        <end position="170"/>
    </location>
</feature>
<keyword evidence="17" id="KW-1185">Reference proteome</keyword>
<keyword evidence="6 14" id="KW-0812">Transmembrane</keyword>
<dbReference type="InterPro" id="IPR022920">
    <property type="entry name" value="Disulphide_bond_form_DsbB"/>
</dbReference>
<dbReference type="GO" id="GO:0009055">
    <property type="term" value="F:electron transfer activity"/>
    <property type="evidence" value="ECO:0007669"/>
    <property type="project" value="UniProtKB-UniRule"/>
</dbReference>
<keyword evidence="13 14" id="KW-0676">Redox-active center</keyword>
<sequence>MFNSFRPMMAIGGIIAFAALGFALVLQYAFGLEPCPMCVFQRVAMIAVGLIMLAAALHGPSSRLGQGIYAGLAALAAGSGIAIAGRHVWLQNLPEDQVPACGPSLDYMMDVMPAWDVIRTVLSGDGNCAIIDASFLGVSLPGWTLLGFVALAIWGIIAACLPIRSTGTAP</sequence>
<keyword evidence="5" id="KW-0997">Cell inner membrane</keyword>
<evidence type="ECO:0000313" key="17">
    <source>
        <dbReference type="Proteomes" id="UP000251800"/>
    </source>
</evidence>
<evidence type="ECO:0000313" key="16">
    <source>
        <dbReference type="EMBL" id="PWN57425.1"/>
    </source>
</evidence>
<dbReference type="EMBL" id="QEQK01000002">
    <property type="protein sequence ID" value="PWN57425.1"/>
    <property type="molecule type" value="Genomic_DNA"/>
</dbReference>
<dbReference type="GO" id="GO:0005886">
    <property type="term" value="C:plasma membrane"/>
    <property type="evidence" value="ECO:0007669"/>
    <property type="project" value="UniProtKB-SubCell"/>
</dbReference>
<dbReference type="InterPro" id="IPR050183">
    <property type="entry name" value="DsbB"/>
</dbReference>
<keyword evidence="12 14" id="KW-0143">Chaperone</keyword>